<comment type="caution">
    <text evidence="7">The sequence shown here is derived from an EMBL/GenBank/DDBJ whole genome shotgun (WGS) entry which is preliminary data.</text>
</comment>
<dbReference type="NCBIfam" id="TIGR01378">
    <property type="entry name" value="thi_PPkinase"/>
    <property type="match status" value="1"/>
</dbReference>
<organism evidence="7 8">
    <name type="scientific">Kineothrix alysoides</name>
    <dbReference type="NCBI Taxonomy" id="1469948"/>
    <lineage>
        <taxon>Bacteria</taxon>
        <taxon>Bacillati</taxon>
        <taxon>Bacillota</taxon>
        <taxon>Clostridia</taxon>
        <taxon>Lachnospirales</taxon>
        <taxon>Lachnospiraceae</taxon>
        <taxon>Kineothrix</taxon>
    </lineage>
</organism>
<dbReference type="PANTHER" id="PTHR41299:SF1">
    <property type="entry name" value="THIAMINE PYROPHOSPHOKINASE"/>
    <property type="match status" value="1"/>
</dbReference>
<dbReference type="SMART" id="SM00983">
    <property type="entry name" value="TPK_B1_binding"/>
    <property type="match status" value="1"/>
</dbReference>
<evidence type="ECO:0000256" key="3">
    <source>
        <dbReference type="ARBA" id="ARBA00022777"/>
    </source>
</evidence>
<dbReference type="Proteomes" id="UP000295718">
    <property type="component" value="Unassembled WGS sequence"/>
</dbReference>
<sequence length="216" mass="23770">MGEGKCIVVGAGDFTPIEIDKKEGDFCIAVDGGYLYCKLIGLAVDLLIGDMDSIDENIRPEIEAMKEESPEKVIVLNPEKDDTDSLAALRIGMEKGYKDFRIYGAMGGRVEHTIANIQCLSFLKNNGRKAYIMDANVMMTVIKNESIKFDKGMDGFLSLFSLGEKARGVTIEGMKYPLKEATVTNDYPIGISNEFIGEECVITVEEGMLLLIVSWA</sequence>
<keyword evidence="1" id="KW-0808">Transferase</keyword>
<dbReference type="PANTHER" id="PTHR41299">
    <property type="entry name" value="THIAMINE PYROPHOSPHOKINASE"/>
    <property type="match status" value="1"/>
</dbReference>
<dbReference type="Gene3D" id="3.40.50.10240">
    <property type="entry name" value="Thiamin pyrophosphokinase, catalytic domain"/>
    <property type="match status" value="1"/>
</dbReference>
<dbReference type="GO" id="GO:0006772">
    <property type="term" value="P:thiamine metabolic process"/>
    <property type="evidence" value="ECO:0007669"/>
    <property type="project" value="UniProtKB-UniRule"/>
</dbReference>
<dbReference type="SUPFAM" id="SSF63862">
    <property type="entry name" value="Thiamin pyrophosphokinase, substrate-binding domain"/>
    <property type="match status" value="1"/>
</dbReference>
<evidence type="ECO:0000256" key="1">
    <source>
        <dbReference type="ARBA" id="ARBA00022679"/>
    </source>
</evidence>
<feature type="domain" description="Thiamin pyrophosphokinase thiamin-binding" evidence="6">
    <location>
        <begin position="152"/>
        <end position="210"/>
    </location>
</feature>
<dbReference type="EMBL" id="SLUO01000006">
    <property type="protein sequence ID" value="TCL58424.1"/>
    <property type="molecule type" value="Genomic_DNA"/>
</dbReference>
<dbReference type="GO" id="GO:0016301">
    <property type="term" value="F:kinase activity"/>
    <property type="evidence" value="ECO:0007669"/>
    <property type="project" value="UniProtKB-KW"/>
</dbReference>
<dbReference type="AlphaFoldDB" id="A0A4R1QZJ4"/>
<protein>
    <recommendedName>
        <fullName evidence="5">Thiamine diphosphokinase</fullName>
        <ecNumber evidence="5">2.7.6.2</ecNumber>
    </recommendedName>
</protein>
<dbReference type="GO" id="GO:0030975">
    <property type="term" value="F:thiamine binding"/>
    <property type="evidence" value="ECO:0007669"/>
    <property type="project" value="InterPro"/>
</dbReference>
<dbReference type="STRING" id="1469948.GCA_000732725_01413"/>
<dbReference type="Pfam" id="PF04265">
    <property type="entry name" value="TPK_B1_binding"/>
    <property type="match status" value="1"/>
</dbReference>
<evidence type="ECO:0000256" key="5">
    <source>
        <dbReference type="NCBIfam" id="TIGR01378"/>
    </source>
</evidence>
<evidence type="ECO:0000259" key="6">
    <source>
        <dbReference type="SMART" id="SM00983"/>
    </source>
</evidence>
<keyword evidence="2" id="KW-0547">Nucleotide-binding</keyword>
<gene>
    <name evidence="7" type="ORF">EDD76_10677</name>
</gene>
<keyword evidence="4" id="KW-0067">ATP-binding</keyword>
<accession>A0A4R1QZJ4</accession>
<dbReference type="SUPFAM" id="SSF63999">
    <property type="entry name" value="Thiamin pyrophosphokinase, catalytic domain"/>
    <property type="match status" value="1"/>
</dbReference>
<dbReference type="GO" id="GO:0009229">
    <property type="term" value="P:thiamine diphosphate biosynthetic process"/>
    <property type="evidence" value="ECO:0007669"/>
    <property type="project" value="InterPro"/>
</dbReference>
<dbReference type="InterPro" id="IPR036759">
    <property type="entry name" value="TPK_catalytic_sf"/>
</dbReference>
<keyword evidence="3 7" id="KW-0418">Kinase</keyword>
<evidence type="ECO:0000256" key="4">
    <source>
        <dbReference type="ARBA" id="ARBA00022840"/>
    </source>
</evidence>
<name>A0A4R1QZJ4_9FIRM</name>
<proteinExistence type="predicted"/>
<evidence type="ECO:0000256" key="2">
    <source>
        <dbReference type="ARBA" id="ARBA00022741"/>
    </source>
</evidence>
<dbReference type="InterPro" id="IPR036371">
    <property type="entry name" value="TPK_B1-bd_sf"/>
</dbReference>
<dbReference type="InterPro" id="IPR053149">
    <property type="entry name" value="TPK"/>
</dbReference>
<evidence type="ECO:0000313" key="7">
    <source>
        <dbReference type="EMBL" id="TCL58424.1"/>
    </source>
</evidence>
<dbReference type="InterPro" id="IPR006282">
    <property type="entry name" value="Thi_PPkinase"/>
</dbReference>
<dbReference type="CDD" id="cd07995">
    <property type="entry name" value="TPK"/>
    <property type="match status" value="1"/>
</dbReference>
<dbReference type="GO" id="GO:0004788">
    <property type="term" value="F:thiamine diphosphokinase activity"/>
    <property type="evidence" value="ECO:0007669"/>
    <property type="project" value="UniProtKB-UniRule"/>
</dbReference>
<evidence type="ECO:0000313" key="8">
    <source>
        <dbReference type="Proteomes" id="UP000295718"/>
    </source>
</evidence>
<dbReference type="EC" id="2.7.6.2" evidence="5"/>
<dbReference type="InterPro" id="IPR007373">
    <property type="entry name" value="Thiamin_PyroPKinase_B1-bd"/>
</dbReference>
<dbReference type="GO" id="GO:0005524">
    <property type="term" value="F:ATP binding"/>
    <property type="evidence" value="ECO:0007669"/>
    <property type="project" value="UniProtKB-KW"/>
</dbReference>
<keyword evidence="8" id="KW-1185">Reference proteome</keyword>
<reference evidence="7 8" key="1">
    <citation type="submission" date="2019-03" db="EMBL/GenBank/DDBJ databases">
        <title>Genomic Encyclopedia of Type Strains, Phase IV (KMG-IV): sequencing the most valuable type-strain genomes for metagenomic binning, comparative biology and taxonomic classification.</title>
        <authorList>
            <person name="Goeker M."/>
        </authorList>
    </citation>
    <scope>NUCLEOTIDE SEQUENCE [LARGE SCALE GENOMIC DNA]</scope>
    <source>
        <strain evidence="7 8">DSM 100556</strain>
    </source>
</reference>
<dbReference type="Pfam" id="PF04263">
    <property type="entry name" value="TPK_catalytic"/>
    <property type="match status" value="1"/>
</dbReference>
<dbReference type="InterPro" id="IPR007371">
    <property type="entry name" value="TPK_catalytic"/>
</dbReference>